<feature type="region of interest" description="Disordered" evidence="1">
    <location>
        <begin position="128"/>
        <end position="155"/>
    </location>
</feature>
<dbReference type="Proteomes" id="UP000814243">
    <property type="component" value="Unassembled WGS sequence"/>
</dbReference>
<evidence type="ECO:0000313" key="3">
    <source>
        <dbReference type="Proteomes" id="UP000814243"/>
    </source>
</evidence>
<dbReference type="GO" id="GO:0060271">
    <property type="term" value="P:cilium assembly"/>
    <property type="evidence" value="ECO:0007669"/>
    <property type="project" value="InterPro"/>
</dbReference>
<dbReference type="PANTHER" id="PTHR36170">
    <property type="entry name" value="CENTROSOMAL PROTEIN OF 89 KDA"/>
    <property type="match status" value="1"/>
</dbReference>
<dbReference type="GO" id="GO:0097539">
    <property type="term" value="C:ciliary transition fiber"/>
    <property type="evidence" value="ECO:0007669"/>
    <property type="project" value="TreeGrafter"/>
</dbReference>
<dbReference type="EMBL" id="JACEFF010000666">
    <property type="protein sequence ID" value="KAH9633164.1"/>
    <property type="molecule type" value="Genomic_DNA"/>
</dbReference>
<evidence type="ECO:0000313" key="2">
    <source>
        <dbReference type="EMBL" id="KAH9633164.1"/>
    </source>
</evidence>
<dbReference type="GO" id="GO:0005814">
    <property type="term" value="C:centriole"/>
    <property type="evidence" value="ECO:0007669"/>
    <property type="project" value="InterPro"/>
</dbReference>
<organism evidence="2 3">
    <name type="scientific">Spodoptera exigua</name>
    <name type="common">Beet armyworm</name>
    <name type="synonym">Noctua fulgens</name>
    <dbReference type="NCBI Taxonomy" id="7107"/>
    <lineage>
        <taxon>Eukaryota</taxon>
        <taxon>Metazoa</taxon>
        <taxon>Ecdysozoa</taxon>
        <taxon>Arthropoda</taxon>
        <taxon>Hexapoda</taxon>
        <taxon>Insecta</taxon>
        <taxon>Pterygota</taxon>
        <taxon>Neoptera</taxon>
        <taxon>Endopterygota</taxon>
        <taxon>Lepidoptera</taxon>
        <taxon>Glossata</taxon>
        <taxon>Ditrysia</taxon>
        <taxon>Noctuoidea</taxon>
        <taxon>Noctuidae</taxon>
        <taxon>Amphipyrinae</taxon>
        <taxon>Spodoptera</taxon>
    </lineage>
</organism>
<sequence>MSAIGFLTKKLKSVLEYNKLFAEENDQLRSQYETIVKYAEECKKVIKEERERNRALDGRVKELQEKVKQYELPDRDHESSTVIPLVEVCMSCSSRQIILNQAREHNTRLQKDMQALKDVLYRDWNPSPIPLNLPPSRPPASGRPLTKPGPEETPYTGRTVDLTGLLSAQALAPLFDAYQENLQEKDTLILDYEKQFETINKKSKSIVNENKTLTDKVKSLEDELVGVRQSYKKMVVEKETADIEKATLVERAERAESKLKEVTRRAKTPIQYGYEPQRRTANEDPGTTETGGRKVCQADAGEPEYEGGTGEGVEERQV</sequence>
<dbReference type="GO" id="GO:0007005">
    <property type="term" value="P:mitochondrion organization"/>
    <property type="evidence" value="ECO:0007669"/>
    <property type="project" value="InterPro"/>
</dbReference>
<proteinExistence type="predicted"/>
<feature type="region of interest" description="Disordered" evidence="1">
    <location>
        <begin position="260"/>
        <end position="318"/>
    </location>
</feature>
<dbReference type="InterPro" id="IPR033545">
    <property type="entry name" value="CEP89"/>
</dbReference>
<gene>
    <name evidence="2" type="ORF">HF086_013787</name>
</gene>
<dbReference type="GO" id="GO:0045202">
    <property type="term" value="C:synapse"/>
    <property type="evidence" value="ECO:0007669"/>
    <property type="project" value="GOC"/>
</dbReference>
<evidence type="ECO:0000256" key="1">
    <source>
        <dbReference type="SAM" id="MobiDB-lite"/>
    </source>
</evidence>
<reference evidence="2" key="1">
    <citation type="journal article" date="2021" name="G3 (Bethesda)">
        <title>Genome and transcriptome analysis of the beet armyworm Spodoptera exigua reveals targets for pest control. .</title>
        <authorList>
            <person name="Simon S."/>
            <person name="Breeschoten T."/>
            <person name="Jansen H.J."/>
            <person name="Dirks R.P."/>
            <person name="Schranz M.E."/>
            <person name="Ros V.I.D."/>
        </authorList>
    </citation>
    <scope>NUCLEOTIDE SEQUENCE</scope>
    <source>
        <strain evidence="2">TB_SE_WUR_2020</strain>
    </source>
</reference>
<dbReference type="GO" id="GO:0007268">
    <property type="term" value="P:chemical synaptic transmission"/>
    <property type="evidence" value="ECO:0007669"/>
    <property type="project" value="InterPro"/>
</dbReference>
<name>A0A922MAL6_SPOEX</name>
<feature type="compositionally biased region" description="Pro residues" evidence="1">
    <location>
        <begin position="128"/>
        <end position="138"/>
    </location>
</feature>
<dbReference type="AlphaFoldDB" id="A0A922MAL6"/>
<accession>A0A922MAL6</accession>
<dbReference type="PANTHER" id="PTHR36170:SF1">
    <property type="entry name" value="CENTROSOMAL PROTEIN OF 89 KDA"/>
    <property type="match status" value="1"/>
</dbReference>
<comment type="caution">
    <text evidence="2">The sequence shown here is derived from an EMBL/GenBank/DDBJ whole genome shotgun (WGS) entry which is preliminary data.</text>
</comment>
<protein>
    <submittedName>
        <fullName evidence="2">Uncharacterized protein</fullName>
    </submittedName>
</protein>